<dbReference type="PANTHER" id="PTHR10566">
    <property type="entry name" value="CHAPERONE-ACTIVITY OF BC1 COMPLEX CABC1 -RELATED"/>
    <property type="match status" value="1"/>
</dbReference>
<feature type="domain" description="Protein kinase" evidence="3">
    <location>
        <begin position="113"/>
        <end position="443"/>
    </location>
</feature>
<name>A0A7J4ZMD5_9BACT</name>
<dbReference type="Gene3D" id="3.30.200.20">
    <property type="entry name" value="Phosphorylase Kinase, domain 1"/>
    <property type="match status" value="1"/>
</dbReference>
<keyword evidence="2" id="KW-0472">Membrane</keyword>
<dbReference type="GO" id="GO:0004672">
    <property type="term" value="F:protein kinase activity"/>
    <property type="evidence" value="ECO:0007669"/>
    <property type="project" value="InterPro"/>
</dbReference>
<keyword evidence="2" id="KW-0812">Transmembrane</keyword>
<dbReference type="PROSITE" id="PS50011">
    <property type="entry name" value="PROTEIN_KINASE_DOM"/>
    <property type="match status" value="1"/>
</dbReference>
<dbReference type="Pfam" id="PF03109">
    <property type="entry name" value="ABC1"/>
    <property type="match status" value="1"/>
</dbReference>
<dbReference type="InterPro" id="IPR000719">
    <property type="entry name" value="Prot_kinase_dom"/>
</dbReference>
<feature type="transmembrane region" description="Helical" evidence="2">
    <location>
        <begin position="514"/>
        <end position="534"/>
    </location>
</feature>
<proteinExistence type="inferred from homology"/>
<dbReference type="InterPro" id="IPR011009">
    <property type="entry name" value="Kinase-like_dom_sf"/>
</dbReference>
<keyword evidence="4" id="KW-0808">Transferase</keyword>
<comment type="caution">
    <text evidence="4">The sequence shown here is derived from an EMBL/GenBank/DDBJ whole genome shotgun (WGS) entry which is preliminary data.</text>
</comment>
<dbReference type="GO" id="GO:0005524">
    <property type="term" value="F:ATP binding"/>
    <property type="evidence" value="ECO:0007669"/>
    <property type="project" value="InterPro"/>
</dbReference>
<dbReference type="Gene3D" id="1.10.510.10">
    <property type="entry name" value="Transferase(Phosphotransferase) domain 1"/>
    <property type="match status" value="1"/>
</dbReference>
<dbReference type="SUPFAM" id="SSF56112">
    <property type="entry name" value="Protein kinase-like (PK-like)"/>
    <property type="match status" value="1"/>
</dbReference>
<dbReference type="AlphaFoldDB" id="A0A7J4ZMD5"/>
<evidence type="ECO:0000256" key="2">
    <source>
        <dbReference type="SAM" id="Phobius"/>
    </source>
</evidence>
<dbReference type="EMBL" id="VZQZ01000011">
    <property type="protein sequence ID" value="KAB0663854.1"/>
    <property type="molecule type" value="Genomic_DNA"/>
</dbReference>
<dbReference type="InterPro" id="IPR050154">
    <property type="entry name" value="UbiB_kinase"/>
</dbReference>
<protein>
    <submittedName>
        <fullName evidence="4">AarF/ABC1/UbiB kinase family protein</fullName>
    </submittedName>
</protein>
<dbReference type="PANTHER" id="PTHR10566:SF113">
    <property type="entry name" value="PROTEIN ACTIVITY OF BC1 COMPLEX KINASE 7, CHLOROPLASTIC"/>
    <property type="match status" value="1"/>
</dbReference>
<comment type="similarity">
    <text evidence="1">Belongs to the protein kinase superfamily. ADCK protein kinase family.</text>
</comment>
<keyword evidence="4" id="KW-0418">Kinase</keyword>
<keyword evidence="2" id="KW-1133">Transmembrane helix</keyword>
<gene>
    <name evidence="4" type="ORF">F6V25_15620</name>
</gene>
<reference evidence="4 5" key="1">
    <citation type="submission" date="2019-09" db="EMBL/GenBank/DDBJ databases">
        <title>Geobacter sp. Red96, a novel strain isolated from paddy soil.</title>
        <authorList>
            <person name="Xu Z."/>
            <person name="Masuda Y."/>
            <person name="Itoh H."/>
            <person name="Senoo K."/>
        </authorList>
    </citation>
    <scope>NUCLEOTIDE SEQUENCE [LARGE SCALE GENOMIC DNA]</scope>
    <source>
        <strain evidence="4 5">Red96</strain>
    </source>
</reference>
<evidence type="ECO:0000313" key="4">
    <source>
        <dbReference type="EMBL" id="KAB0663854.1"/>
    </source>
</evidence>
<dbReference type="CDD" id="cd05121">
    <property type="entry name" value="ABC1_ADCK3-like"/>
    <property type="match status" value="1"/>
</dbReference>
<feature type="transmembrane region" description="Helical" evidence="2">
    <location>
        <begin position="484"/>
        <end position="502"/>
    </location>
</feature>
<accession>A0A7J4ZMD5</accession>
<sequence>MSVMIGPAKRNLRRVMPRLMQIMRVLARHKFLGALRGKGHWPPPKEVRETFEELGLTFLKFGQVLAMRRDLLPDAYIDELELLHDQLPAMSTSTMRARIEIELGAPWTKLFASFNETPIASATIAQVHEATLLDGRHVAVKVQRRGLEKMISTDIAAMTYLVALVESFFPRLIALDLPVLVQEFAKSLKRETDFQREARSIVLFRTALADIPDLWIPDVVSEFSTGNILTMEFSAGERVDIYAKQQPEAMPRAINTLVRLMLQTIFEEGLFHADPHPGNVLVLPDGRLSLLDFGMTGELDESMRESLTLLLEAVVKGDARAAKEAYLEMAPQGSEKVDRAELLMDIKAVLTEIHRSDLAVVSVGEVFDSLLRAGSRNGVHNPPEFFLLTRAFVILESLIRQLDPGHNYMGSFREEIKRLTAQHFSLGRIKEKTSKLAREMERLMNDAPGDTRRVLRRIAEGNLGRFQAPAIEALGGRVSRNLELLTSAIISAALMVAGALMVSTPPDAGLHHNAGEVMVTAGIFSTIFIAVKAIRRDRGRR</sequence>
<evidence type="ECO:0000259" key="3">
    <source>
        <dbReference type="PROSITE" id="PS50011"/>
    </source>
</evidence>
<dbReference type="Proteomes" id="UP000420562">
    <property type="component" value="Unassembled WGS sequence"/>
</dbReference>
<evidence type="ECO:0000313" key="5">
    <source>
        <dbReference type="Proteomes" id="UP000420562"/>
    </source>
</evidence>
<keyword evidence="5" id="KW-1185">Reference proteome</keyword>
<dbReference type="InterPro" id="IPR004147">
    <property type="entry name" value="ABC1_dom"/>
</dbReference>
<dbReference type="RefSeq" id="WP_151129544.1">
    <property type="nucleotide sequence ID" value="NZ_VZQZ01000011.1"/>
</dbReference>
<organism evidence="4 5">
    <name type="scientific">Oryzomonas japonica</name>
    <dbReference type="NCBI Taxonomy" id="2603858"/>
    <lineage>
        <taxon>Bacteria</taxon>
        <taxon>Pseudomonadati</taxon>
        <taxon>Thermodesulfobacteriota</taxon>
        <taxon>Desulfuromonadia</taxon>
        <taxon>Geobacterales</taxon>
        <taxon>Geobacteraceae</taxon>
        <taxon>Oryzomonas</taxon>
    </lineage>
</organism>
<evidence type="ECO:0000256" key="1">
    <source>
        <dbReference type="ARBA" id="ARBA00009670"/>
    </source>
</evidence>